<feature type="non-terminal residue" evidence="1">
    <location>
        <position position="1"/>
    </location>
</feature>
<organism evidence="1 2">
    <name type="scientific">Chloebia gouldiae</name>
    <name type="common">Gouldian finch</name>
    <name type="synonym">Erythrura gouldiae</name>
    <dbReference type="NCBI Taxonomy" id="44316"/>
    <lineage>
        <taxon>Eukaryota</taxon>
        <taxon>Metazoa</taxon>
        <taxon>Chordata</taxon>
        <taxon>Craniata</taxon>
        <taxon>Vertebrata</taxon>
        <taxon>Euteleostomi</taxon>
        <taxon>Archelosauria</taxon>
        <taxon>Archosauria</taxon>
        <taxon>Dinosauria</taxon>
        <taxon>Saurischia</taxon>
        <taxon>Theropoda</taxon>
        <taxon>Coelurosauria</taxon>
        <taxon>Aves</taxon>
        <taxon>Neognathae</taxon>
        <taxon>Neoaves</taxon>
        <taxon>Telluraves</taxon>
        <taxon>Australaves</taxon>
        <taxon>Passeriformes</taxon>
        <taxon>Passeroidea</taxon>
        <taxon>Passeridae</taxon>
        <taxon>Chloebia</taxon>
    </lineage>
</organism>
<proteinExistence type="predicted"/>
<sequence>FHHFIPNFSYFSPFSHPQVWPGVSHLWWSPRWPCSAPRPPGTSPTHGPTTPRYLQVPPTHPSYLQVSPGAPRCPQVPPGVSRCPQLSPGVPRCPQVSPGAPRCPQVPPGVPHLWWSPRWPCSGPRPPGTSPTPGPTTP</sequence>
<evidence type="ECO:0000313" key="1">
    <source>
        <dbReference type="EMBL" id="RLV61993.1"/>
    </source>
</evidence>
<comment type="caution">
    <text evidence="1">The sequence shown here is derived from an EMBL/GenBank/DDBJ whole genome shotgun (WGS) entry which is preliminary data.</text>
</comment>
<dbReference type="AlphaFoldDB" id="A0A3L8Q4D3"/>
<evidence type="ECO:0000313" key="2">
    <source>
        <dbReference type="Proteomes" id="UP000276834"/>
    </source>
</evidence>
<feature type="non-terminal residue" evidence="1">
    <location>
        <position position="138"/>
    </location>
</feature>
<dbReference type="OrthoDB" id="9397715at2759"/>
<dbReference type="Proteomes" id="UP000276834">
    <property type="component" value="Unassembled WGS sequence"/>
</dbReference>
<protein>
    <submittedName>
        <fullName evidence="1">Uncharacterized protein</fullName>
    </submittedName>
</protein>
<name>A0A3L8Q4D3_CHLGU</name>
<gene>
    <name evidence="1" type="ORF">DV515_00019796</name>
</gene>
<reference evidence="1 2" key="1">
    <citation type="journal article" date="2018" name="Proc. R. Soc. B">
        <title>A non-coding region near Follistatin controls head colour polymorphism in the Gouldian finch.</title>
        <authorList>
            <person name="Toomey M.B."/>
            <person name="Marques C.I."/>
            <person name="Andrade P."/>
            <person name="Araujo P.M."/>
            <person name="Sabatino S."/>
            <person name="Gazda M.A."/>
            <person name="Afonso S."/>
            <person name="Lopes R.J."/>
            <person name="Corbo J.C."/>
            <person name="Carneiro M."/>
        </authorList>
    </citation>
    <scope>NUCLEOTIDE SEQUENCE [LARGE SCALE GENOMIC DNA]</scope>
    <source>
        <strain evidence="1">Red01</strain>
        <tissue evidence="1">Muscle</tissue>
    </source>
</reference>
<keyword evidence="2" id="KW-1185">Reference proteome</keyword>
<accession>A0A3L8Q4D3</accession>
<dbReference type="EMBL" id="QUSF01012699">
    <property type="protein sequence ID" value="RLV61993.1"/>
    <property type="molecule type" value="Genomic_DNA"/>
</dbReference>